<dbReference type="Proteomes" id="UP000008237">
    <property type="component" value="Unassembled WGS sequence"/>
</dbReference>
<sequence length="108" mass="11893">MVYGVLSPSINSSYRHQSLTKSTEELTKGSTVTLAEEIIENTGDKATTQTVPETIMGVCKKLTHWTALLDLILIASKCPVLNEPGKNLEKYEGYKDIKNKSCMVSKVT</sequence>
<dbReference type="EMBL" id="GL445305">
    <property type="protein sequence ID" value="EFN89868.1"/>
    <property type="molecule type" value="Genomic_DNA"/>
</dbReference>
<evidence type="ECO:0000313" key="1">
    <source>
        <dbReference type="EMBL" id="EFN89868.1"/>
    </source>
</evidence>
<keyword evidence="2" id="KW-1185">Reference proteome</keyword>
<dbReference type="OrthoDB" id="8907274at2759"/>
<dbReference type="InParanoid" id="E2B386"/>
<gene>
    <name evidence="1" type="ORF">EAI_15081</name>
</gene>
<evidence type="ECO:0000313" key="2">
    <source>
        <dbReference type="Proteomes" id="UP000008237"/>
    </source>
</evidence>
<accession>E2B386</accession>
<dbReference type="AlphaFoldDB" id="E2B386"/>
<name>E2B386_HARSA</name>
<protein>
    <submittedName>
        <fullName evidence="1">Uncharacterized protein</fullName>
    </submittedName>
</protein>
<proteinExistence type="predicted"/>
<organism evidence="2">
    <name type="scientific">Harpegnathos saltator</name>
    <name type="common">Jerdon's jumping ant</name>
    <dbReference type="NCBI Taxonomy" id="610380"/>
    <lineage>
        <taxon>Eukaryota</taxon>
        <taxon>Metazoa</taxon>
        <taxon>Ecdysozoa</taxon>
        <taxon>Arthropoda</taxon>
        <taxon>Hexapoda</taxon>
        <taxon>Insecta</taxon>
        <taxon>Pterygota</taxon>
        <taxon>Neoptera</taxon>
        <taxon>Endopterygota</taxon>
        <taxon>Hymenoptera</taxon>
        <taxon>Apocrita</taxon>
        <taxon>Aculeata</taxon>
        <taxon>Formicoidea</taxon>
        <taxon>Formicidae</taxon>
        <taxon>Ponerinae</taxon>
        <taxon>Ponerini</taxon>
        <taxon>Harpegnathos</taxon>
    </lineage>
</organism>
<reference evidence="1 2" key="1">
    <citation type="journal article" date="2010" name="Science">
        <title>Genomic comparison of the ants Camponotus floridanus and Harpegnathos saltator.</title>
        <authorList>
            <person name="Bonasio R."/>
            <person name="Zhang G."/>
            <person name="Ye C."/>
            <person name="Mutti N.S."/>
            <person name="Fang X."/>
            <person name="Qin N."/>
            <person name="Donahue G."/>
            <person name="Yang P."/>
            <person name="Li Q."/>
            <person name="Li C."/>
            <person name="Zhang P."/>
            <person name="Huang Z."/>
            <person name="Berger S.L."/>
            <person name="Reinberg D."/>
            <person name="Wang J."/>
            <person name="Liebig J."/>
        </authorList>
    </citation>
    <scope>NUCLEOTIDE SEQUENCE [LARGE SCALE GENOMIC DNA]</scope>
    <source>
        <strain evidence="1 2">R22 G/1</strain>
    </source>
</reference>